<evidence type="ECO:0000256" key="1">
    <source>
        <dbReference type="SAM" id="MobiDB-lite"/>
    </source>
</evidence>
<dbReference type="EMBL" id="GIFC01003393">
    <property type="protein sequence ID" value="MXU85476.1"/>
    <property type="molecule type" value="Transcribed_RNA"/>
</dbReference>
<name>A0A6B0UBB6_IXORI</name>
<feature type="region of interest" description="Disordered" evidence="1">
    <location>
        <begin position="46"/>
        <end position="73"/>
    </location>
</feature>
<proteinExistence type="predicted"/>
<reference evidence="2" key="1">
    <citation type="submission" date="2019-12" db="EMBL/GenBank/DDBJ databases">
        <title>An insight into the sialome of adult female Ixodes ricinus ticks feeding for 6 days.</title>
        <authorList>
            <person name="Perner J."/>
            <person name="Ribeiro J.M.C."/>
        </authorList>
    </citation>
    <scope>NUCLEOTIDE SEQUENCE</scope>
    <source>
        <strain evidence="2">Semi-engorged</strain>
        <tissue evidence="2">Salivary glands</tissue>
    </source>
</reference>
<organism evidence="2">
    <name type="scientific">Ixodes ricinus</name>
    <name type="common">Common tick</name>
    <name type="synonym">Acarus ricinus</name>
    <dbReference type="NCBI Taxonomy" id="34613"/>
    <lineage>
        <taxon>Eukaryota</taxon>
        <taxon>Metazoa</taxon>
        <taxon>Ecdysozoa</taxon>
        <taxon>Arthropoda</taxon>
        <taxon>Chelicerata</taxon>
        <taxon>Arachnida</taxon>
        <taxon>Acari</taxon>
        <taxon>Parasitiformes</taxon>
        <taxon>Ixodida</taxon>
        <taxon>Ixodoidea</taxon>
        <taxon>Ixodidae</taxon>
        <taxon>Ixodinae</taxon>
        <taxon>Ixodes</taxon>
    </lineage>
</organism>
<sequence length="86" mass="8835">MGNRVAALAFLTDCVANIGLGSSAVVSDGSLDRRVEDCSLEGRVNRRGATKVTGGRPASPSWPQSNGSIESAPGHEYVSLNLSCSA</sequence>
<accession>A0A6B0UBB6</accession>
<evidence type="ECO:0000313" key="2">
    <source>
        <dbReference type="EMBL" id="MXU85476.1"/>
    </source>
</evidence>
<protein>
    <submittedName>
        <fullName evidence="2">Uncharacterized protein</fullName>
    </submittedName>
</protein>
<dbReference type="AlphaFoldDB" id="A0A6B0UBB6"/>